<evidence type="ECO:0000313" key="1">
    <source>
        <dbReference type="EMBL" id="KAJ8037338.1"/>
    </source>
</evidence>
<comment type="caution">
    <text evidence="1">The sequence shown here is derived from an EMBL/GenBank/DDBJ whole genome shotgun (WGS) entry which is preliminary data.</text>
</comment>
<dbReference type="Proteomes" id="UP001152320">
    <property type="component" value="Chromosome 8"/>
</dbReference>
<name>A0A9Q1C1B9_HOLLE</name>
<gene>
    <name evidence="1" type="ORF">HOLleu_18133</name>
</gene>
<sequence>MSIICKSAYCYLRDINRIRKFLSHSDTEKIVHTFRSSCVDSRNSLFAGLPVFLNYNLLSFCIQNTVTRLVRARKFDHISDILMCLHRPSIHERVNYKEPM</sequence>
<keyword evidence="2" id="KW-1185">Reference proteome</keyword>
<evidence type="ECO:0000313" key="2">
    <source>
        <dbReference type="Proteomes" id="UP001152320"/>
    </source>
</evidence>
<accession>A0A9Q1C1B9</accession>
<protein>
    <submittedName>
        <fullName evidence="1">Uncharacterized protein</fullName>
    </submittedName>
</protein>
<dbReference type="EMBL" id="JAIZAY010000008">
    <property type="protein sequence ID" value="KAJ8037338.1"/>
    <property type="molecule type" value="Genomic_DNA"/>
</dbReference>
<proteinExistence type="predicted"/>
<organism evidence="1 2">
    <name type="scientific">Holothuria leucospilota</name>
    <name type="common">Black long sea cucumber</name>
    <name type="synonym">Mertensiothuria leucospilota</name>
    <dbReference type="NCBI Taxonomy" id="206669"/>
    <lineage>
        <taxon>Eukaryota</taxon>
        <taxon>Metazoa</taxon>
        <taxon>Echinodermata</taxon>
        <taxon>Eleutherozoa</taxon>
        <taxon>Echinozoa</taxon>
        <taxon>Holothuroidea</taxon>
        <taxon>Aspidochirotacea</taxon>
        <taxon>Aspidochirotida</taxon>
        <taxon>Holothuriidae</taxon>
        <taxon>Holothuria</taxon>
    </lineage>
</organism>
<reference evidence="1" key="1">
    <citation type="submission" date="2021-10" db="EMBL/GenBank/DDBJ databases">
        <title>Tropical sea cucumber genome reveals ecological adaptation and Cuvierian tubules defense mechanism.</title>
        <authorList>
            <person name="Chen T."/>
        </authorList>
    </citation>
    <scope>NUCLEOTIDE SEQUENCE</scope>
    <source>
        <strain evidence="1">Nanhai2018</strain>
        <tissue evidence="1">Muscle</tissue>
    </source>
</reference>
<dbReference type="AlphaFoldDB" id="A0A9Q1C1B9"/>